<keyword evidence="1" id="KW-0732">Signal</keyword>
<sequence length="141" mass="15994">MKKMIVTITAAVTMLLTCSANAAEIENPLKDHNSVNLVNVYLEAITLGTTDLNKYLFAEDFEYRNTANNDVYRKAAYSKYLRDNKGVKFDCETTYEILDESGRACLAKATMKFSNFTRVDYITLNQSEDGWKVSKVVTTYP</sequence>
<proteinExistence type="predicted"/>
<dbReference type="RefSeq" id="WP_274266320.1">
    <property type="nucleotide sequence ID" value="NZ_CP117880.1"/>
</dbReference>
<evidence type="ECO:0000313" key="2">
    <source>
        <dbReference type="EMBL" id="WDF67592.1"/>
    </source>
</evidence>
<dbReference type="Proteomes" id="UP001221558">
    <property type="component" value="Chromosome"/>
</dbReference>
<keyword evidence="3" id="KW-1185">Reference proteome</keyword>
<organism evidence="2 3">
    <name type="scientific">Sphingobacterium oryzagri</name>
    <dbReference type="NCBI Taxonomy" id="3025669"/>
    <lineage>
        <taxon>Bacteria</taxon>
        <taxon>Pseudomonadati</taxon>
        <taxon>Bacteroidota</taxon>
        <taxon>Sphingobacteriia</taxon>
        <taxon>Sphingobacteriales</taxon>
        <taxon>Sphingobacteriaceae</taxon>
        <taxon>Sphingobacterium</taxon>
    </lineage>
</organism>
<dbReference type="Gene3D" id="3.10.450.50">
    <property type="match status" value="1"/>
</dbReference>
<dbReference type="SUPFAM" id="SSF54427">
    <property type="entry name" value="NTF2-like"/>
    <property type="match status" value="1"/>
</dbReference>
<evidence type="ECO:0000313" key="3">
    <source>
        <dbReference type="Proteomes" id="UP001221558"/>
    </source>
</evidence>
<accession>A0ABY7WDL0</accession>
<reference evidence="2 3" key="1">
    <citation type="submission" date="2023-02" db="EMBL/GenBank/DDBJ databases">
        <title>Genome sequence of Sphingobacterium sp. KACC 22765.</title>
        <authorList>
            <person name="Kim S."/>
            <person name="Heo J."/>
            <person name="Kwon S.-W."/>
        </authorList>
    </citation>
    <scope>NUCLEOTIDE SEQUENCE [LARGE SCALE GENOMIC DNA]</scope>
    <source>
        <strain evidence="2 3">KACC 22765</strain>
    </source>
</reference>
<feature type="signal peptide" evidence="1">
    <location>
        <begin position="1"/>
        <end position="22"/>
    </location>
</feature>
<name>A0ABY7WDL0_9SPHI</name>
<evidence type="ECO:0000256" key="1">
    <source>
        <dbReference type="SAM" id="SignalP"/>
    </source>
</evidence>
<feature type="chain" id="PRO_5045190232" evidence="1">
    <location>
        <begin position="23"/>
        <end position="141"/>
    </location>
</feature>
<gene>
    <name evidence="2" type="ORF">PQ465_14930</name>
</gene>
<dbReference type="EMBL" id="CP117880">
    <property type="protein sequence ID" value="WDF67592.1"/>
    <property type="molecule type" value="Genomic_DNA"/>
</dbReference>
<dbReference type="Pfam" id="PF12893">
    <property type="entry name" value="Lumazine_bd_2"/>
    <property type="match status" value="1"/>
</dbReference>
<protein>
    <submittedName>
        <fullName evidence="2">Nuclear transport factor 2 family protein</fullName>
    </submittedName>
</protein>
<dbReference type="InterPro" id="IPR032710">
    <property type="entry name" value="NTF2-like_dom_sf"/>
</dbReference>
<dbReference type="InterPro" id="IPR039437">
    <property type="entry name" value="FrzH/put_lumazine-bd"/>
</dbReference>